<keyword evidence="4" id="KW-0779">Telomere</keyword>
<dbReference type="GO" id="GO:0007004">
    <property type="term" value="P:telomere maintenance via telomerase"/>
    <property type="evidence" value="ECO:0007669"/>
    <property type="project" value="InterPro"/>
</dbReference>
<evidence type="ECO:0000256" key="3">
    <source>
        <dbReference type="ARBA" id="ARBA00022454"/>
    </source>
</evidence>
<dbReference type="Gene3D" id="2.40.50.960">
    <property type="match status" value="1"/>
</dbReference>
<dbReference type="GO" id="GO:0000781">
    <property type="term" value="C:chromosome, telomeric region"/>
    <property type="evidence" value="ECO:0007669"/>
    <property type="project" value="UniProtKB-SubCell"/>
</dbReference>
<protein>
    <recommendedName>
        <fullName evidence="7">Shelterin complex subunit TPP1/Est3 domain-containing protein</fullName>
    </recommendedName>
</protein>
<dbReference type="VEuPathDB" id="MicrosporidiaDB:ECU11_1410"/>
<dbReference type="GO" id="GO:0042162">
    <property type="term" value="F:telomeric DNA binding"/>
    <property type="evidence" value="ECO:0007669"/>
    <property type="project" value="InterPro"/>
</dbReference>
<keyword evidence="3" id="KW-0158">Chromosome</keyword>
<evidence type="ECO:0000256" key="5">
    <source>
        <dbReference type="ARBA" id="ARBA00023242"/>
    </source>
</evidence>
<feature type="region of interest" description="Disordered" evidence="6">
    <location>
        <begin position="195"/>
        <end position="215"/>
    </location>
</feature>
<organism evidence="8">
    <name type="scientific">Encephalitozoon cuniculi</name>
    <name type="common">Microsporidian parasite</name>
    <dbReference type="NCBI Taxonomy" id="6035"/>
    <lineage>
        <taxon>Eukaryota</taxon>
        <taxon>Fungi</taxon>
        <taxon>Fungi incertae sedis</taxon>
        <taxon>Microsporidia</taxon>
        <taxon>Unikaryonidae</taxon>
        <taxon>Encephalitozoon</taxon>
    </lineage>
</organism>
<reference evidence="8" key="1">
    <citation type="journal article" date="2013" name="Eukaryot. Cell">
        <title>Extremely Reduced Levels of Heterozygosity in the Vertebrate Pathogen Encephalitozoon cuniculi.</title>
        <authorList>
            <person name="Selman M."/>
            <person name="Sak B."/>
            <person name="Kvac M."/>
            <person name="Farinelli L."/>
            <person name="Weiss L.M."/>
            <person name="Corradi N."/>
        </authorList>
    </citation>
    <scope>NUCLEOTIDE SEQUENCE</scope>
</reference>
<evidence type="ECO:0000256" key="1">
    <source>
        <dbReference type="ARBA" id="ARBA00004123"/>
    </source>
</evidence>
<feature type="domain" description="Shelterin complex subunit TPP1/Est3" evidence="7">
    <location>
        <begin position="9"/>
        <end position="113"/>
    </location>
</feature>
<dbReference type="GO" id="GO:0005697">
    <property type="term" value="C:telomerase holoenzyme complex"/>
    <property type="evidence" value="ECO:0007669"/>
    <property type="project" value="InterPro"/>
</dbReference>
<evidence type="ECO:0000256" key="4">
    <source>
        <dbReference type="ARBA" id="ARBA00022895"/>
    </source>
</evidence>
<dbReference type="InterPro" id="IPR019437">
    <property type="entry name" value="TPP1/Est3"/>
</dbReference>
<evidence type="ECO:0000313" key="8">
    <source>
        <dbReference type="EMBL" id="AGE94935.1"/>
    </source>
</evidence>
<dbReference type="VEuPathDB" id="MicrosporidiaDB:M970_111410"/>
<keyword evidence="5" id="KW-0539">Nucleus</keyword>
<name>M1K7E5_ENCCN</name>
<accession>M1K7E5</accession>
<proteinExistence type="predicted"/>
<dbReference type="VEuPathDB" id="MicrosporidiaDB:AEWQ_111410"/>
<evidence type="ECO:0000256" key="6">
    <source>
        <dbReference type="SAM" id="MobiDB-lite"/>
    </source>
</evidence>
<dbReference type="VEuPathDB" id="MicrosporidiaDB:AEWD_111410"/>
<gene>
    <name evidence="8" type="ORF">ECU11_1410</name>
</gene>
<comment type="subcellular location">
    <subcellularLocation>
        <location evidence="2">Chromosome</location>
        <location evidence="2">Telomere</location>
    </subcellularLocation>
    <subcellularLocation>
        <location evidence="1">Nucleus</location>
    </subcellularLocation>
</comment>
<dbReference type="AlphaFoldDB" id="M1K7E5"/>
<evidence type="ECO:0000259" key="7">
    <source>
        <dbReference type="Pfam" id="PF10341"/>
    </source>
</evidence>
<dbReference type="Pfam" id="PF10341">
    <property type="entry name" value="TPP1"/>
    <property type="match status" value="1"/>
</dbReference>
<sequence length="280" mass="32639">MLLFLRDFWIEKTIYEQVYNTAGRWKRKQKTSFNAQMIDVVKRRSDSSFEVCVSDSRHFIDAVLAREAIEEFGREVACGIEDVKGCYITVDEFYYEYSFASRRFFVWIEKFTYCGGECDTYGDPSDINEACFLRSLANSPLYMKPVPGELMVHKTAIGCVGSERERIGLMTVLEQNDDLCGDGCYLCRKLEAEGRESDGSGSREHGEKQKTRRYNPFEERMHDGMNTAVEDGKMEIKRIYIFDGMYVEKEAEKKDRWESRGRYLDLCSDSEEEGRRDLLE</sequence>
<evidence type="ECO:0000256" key="2">
    <source>
        <dbReference type="ARBA" id="ARBA00004574"/>
    </source>
</evidence>
<dbReference type="EMBL" id="KC513604">
    <property type="protein sequence ID" value="AGE94935.1"/>
    <property type="molecule type" value="Genomic_DNA"/>
</dbReference>
<dbReference type="VEuPathDB" id="MicrosporidiaDB:AEWR_111410"/>